<dbReference type="Proteomes" id="UP000255082">
    <property type="component" value="Unassembled WGS sequence"/>
</dbReference>
<sequence length="318" mass="32805">MRVRNLVSLTALVAVAGLALSYLAVLGIRPGPPGQRTVLTMTVGDANGLVAGSSVLLRGIPVGKVTALRPSAAGADITFYIDGDTTVPVDTDVRLDNLSALGETYIGLFPRSAGGATVHSGQHLDTEKVTQPPSVAELSASVVHLLNQVDPRQLADIVSEADRALPETQAVLPNLSRASALLASAVSSRPGQGTQILANFQSLLQNADFVGPDIAAAGPDIARVGPAYQALLVAAFRLLRQTGAPESIRDFGVYLARIQKFLDQAAPDIKTLSETLLPNVTRISAAARGIDTSQLLDGALAAVPANGAVTLHVTVPAP</sequence>
<organism evidence="2 3">
    <name type="scientific">Nocardia africana</name>
    <dbReference type="NCBI Taxonomy" id="134964"/>
    <lineage>
        <taxon>Bacteria</taxon>
        <taxon>Bacillati</taxon>
        <taxon>Actinomycetota</taxon>
        <taxon>Actinomycetes</taxon>
        <taxon>Mycobacteriales</taxon>
        <taxon>Nocardiaceae</taxon>
        <taxon>Nocardia</taxon>
    </lineage>
</organism>
<dbReference type="EMBL" id="UGRU01000001">
    <property type="protein sequence ID" value="SUA46392.1"/>
    <property type="molecule type" value="Genomic_DNA"/>
</dbReference>
<gene>
    <name evidence="2" type="ORF">NCTC13184_04917</name>
</gene>
<reference evidence="2 3" key="1">
    <citation type="submission" date="2018-06" db="EMBL/GenBank/DDBJ databases">
        <authorList>
            <consortium name="Pathogen Informatics"/>
            <person name="Doyle S."/>
        </authorList>
    </citation>
    <scope>NUCLEOTIDE SEQUENCE [LARGE SCALE GENOMIC DNA]</scope>
    <source>
        <strain evidence="2 3">NCTC13184</strain>
    </source>
</reference>
<dbReference type="Pfam" id="PF02470">
    <property type="entry name" value="MlaD"/>
    <property type="match status" value="1"/>
</dbReference>
<proteinExistence type="predicted"/>
<dbReference type="PANTHER" id="PTHR33371">
    <property type="entry name" value="INTERMEMBRANE PHOSPHOLIPID TRANSPORT SYSTEM BINDING PROTEIN MLAD-RELATED"/>
    <property type="match status" value="1"/>
</dbReference>
<protein>
    <submittedName>
        <fullName evidence="2">Virulence factor Mce family protein</fullName>
    </submittedName>
</protein>
<dbReference type="RefSeq" id="WP_062962227.1">
    <property type="nucleotide sequence ID" value="NZ_JAJFOE010000001.1"/>
</dbReference>
<dbReference type="AlphaFoldDB" id="A0A378WZT8"/>
<name>A0A378WZT8_9NOCA</name>
<accession>A0A378WZT8</accession>
<evidence type="ECO:0000313" key="3">
    <source>
        <dbReference type="Proteomes" id="UP000255082"/>
    </source>
</evidence>
<evidence type="ECO:0000259" key="1">
    <source>
        <dbReference type="Pfam" id="PF02470"/>
    </source>
</evidence>
<dbReference type="InterPro" id="IPR003399">
    <property type="entry name" value="Mce/MlaD"/>
</dbReference>
<dbReference type="InterPro" id="IPR052336">
    <property type="entry name" value="MlaD_Phospholipid_Transporter"/>
</dbReference>
<feature type="domain" description="Mce/MlaD" evidence="1">
    <location>
        <begin position="38"/>
        <end position="110"/>
    </location>
</feature>
<dbReference type="PANTHER" id="PTHR33371:SF16">
    <property type="entry name" value="MCE-FAMILY PROTEIN MCE3F"/>
    <property type="match status" value="1"/>
</dbReference>
<evidence type="ECO:0000313" key="2">
    <source>
        <dbReference type="EMBL" id="SUA46392.1"/>
    </source>
</evidence>
<dbReference type="GO" id="GO:0005576">
    <property type="term" value="C:extracellular region"/>
    <property type="evidence" value="ECO:0007669"/>
    <property type="project" value="TreeGrafter"/>
</dbReference>
<dbReference type="OrthoDB" id="4371474at2"/>